<keyword evidence="5" id="KW-0812">Transmembrane</keyword>
<dbReference type="PANTHER" id="PTHR24096">
    <property type="entry name" value="LONG-CHAIN-FATTY-ACID--COA LIGASE"/>
    <property type="match status" value="1"/>
</dbReference>
<keyword evidence="4" id="KW-0067">ATP-binding</keyword>
<name>A0A9P4LVE1_9PEZI</name>
<dbReference type="OrthoDB" id="6509636at2759"/>
<comment type="similarity">
    <text evidence="2">Belongs to the ATP-dependent AMP-binding enzyme family.</text>
</comment>
<evidence type="ECO:0000256" key="4">
    <source>
        <dbReference type="ARBA" id="ARBA00022840"/>
    </source>
</evidence>
<dbReference type="GO" id="GO:0005524">
    <property type="term" value="F:ATP binding"/>
    <property type="evidence" value="ECO:0007669"/>
    <property type="project" value="UniProtKB-KW"/>
</dbReference>
<gene>
    <name evidence="8" type="ORF">K490DRAFT_42364</name>
</gene>
<feature type="transmembrane region" description="Helical" evidence="5">
    <location>
        <begin position="71"/>
        <end position="95"/>
    </location>
</feature>
<keyword evidence="3" id="KW-0547">Nucleotide-binding</keyword>
<dbReference type="InterPro" id="IPR025110">
    <property type="entry name" value="AMP-bd_C"/>
</dbReference>
<dbReference type="AlphaFoldDB" id="A0A9P4LVE1"/>
<evidence type="ECO:0000313" key="9">
    <source>
        <dbReference type="Proteomes" id="UP000799776"/>
    </source>
</evidence>
<keyword evidence="5" id="KW-1133">Transmembrane helix</keyword>
<dbReference type="InterPro" id="IPR042099">
    <property type="entry name" value="ANL_N_sf"/>
</dbReference>
<dbReference type="InterPro" id="IPR020845">
    <property type="entry name" value="AMP-binding_CS"/>
</dbReference>
<feature type="domain" description="AMP-binding enzyme C-terminal" evidence="7">
    <location>
        <begin position="462"/>
        <end position="537"/>
    </location>
</feature>
<dbReference type="EMBL" id="ML978720">
    <property type="protein sequence ID" value="KAF2087405.1"/>
    <property type="molecule type" value="Genomic_DNA"/>
</dbReference>
<dbReference type="Proteomes" id="UP000799776">
    <property type="component" value="Unassembled WGS sequence"/>
</dbReference>
<protein>
    <submittedName>
        <fullName evidence="8">Acetyl-CoA synthetase-like protein</fullName>
    </submittedName>
</protein>
<evidence type="ECO:0000256" key="1">
    <source>
        <dbReference type="ARBA" id="ARBA00004924"/>
    </source>
</evidence>
<evidence type="ECO:0000256" key="5">
    <source>
        <dbReference type="SAM" id="Phobius"/>
    </source>
</evidence>
<dbReference type="Pfam" id="PF13193">
    <property type="entry name" value="AMP-binding_C"/>
    <property type="match status" value="1"/>
</dbReference>
<dbReference type="CDD" id="cd05911">
    <property type="entry name" value="Firefly_Luc_like"/>
    <property type="match status" value="1"/>
</dbReference>
<sequence>MPIKSRFHASIPPVDLPTYLFSSPNTSLSEKPLYVSAKDPTINLTQKTYRLYAQRLALGLQRAGLQSGDRVLLFAPNSIFFPVVLLGTVMAAGIFTGANPGYVARELAYQLTDSGATFMITSRASLDTALEAAHGANLDPSRVFVMDDDEGAATFTGDGDDVGKVRHWSSLLAPAEDAAKFSWEKLSGSELDRTIALNYSSGTTGRPKGVMITHRNYVSNAEQTIAVAKADKLYEERNARARWLAFVPMYHAMGQTIFCCAAAKRGIPVYVMKKFDFLGMLECVQRFRITDLTLVPPVIVAMAKHPACKSFDLSSVERIGCGAAPLGREVCAELEKLWPDRSVNVKQGWGMTEATCSVTIFHPETYSDSFSVGEISPNCEAKIVDENGNEVPRGSRGEIWVRGPIVMKGYWNNPRATQETVTQDGWLRTGDIAYVDKDGLFFIVDRMKELIKVKGNQVAPAELEALLLDHEGVADAAVIGVTIDGEEVPRAYIVKTAGIETTAEDIHMFMKARVSKTKQLVGGVRFVDAIPKNPSGKITRNVLREQAKKEVEITEAPRARL</sequence>
<accession>A0A9P4LVE1</accession>
<evidence type="ECO:0000256" key="3">
    <source>
        <dbReference type="ARBA" id="ARBA00022741"/>
    </source>
</evidence>
<dbReference type="PANTHER" id="PTHR24096:SF424">
    <property type="entry name" value="ACETYL-COA SYNTHETASE-LIKE PROTEIN-RELATED"/>
    <property type="match status" value="1"/>
</dbReference>
<feature type="domain" description="AMP-dependent synthetase/ligase" evidence="6">
    <location>
        <begin position="34"/>
        <end position="411"/>
    </location>
</feature>
<dbReference type="InterPro" id="IPR000873">
    <property type="entry name" value="AMP-dep_synth/lig_dom"/>
</dbReference>
<dbReference type="FunFam" id="3.30.300.30:FF:000007">
    <property type="entry name" value="4-coumarate--CoA ligase 2"/>
    <property type="match status" value="1"/>
</dbReference>
<dbReference type="SUPFAM" id="SSF56801">
    <property type="entry name" value="Acetyl-CoA synthetase-like"/>
    <property type="match status" value="1"/>
</dbReference>
<evidence type="ECO:0000313" key="8">
    <source>
        <dbReference type="EMBL" id="KAF2087405.1"/>
    </source>
</evidence>
<comment type="pathway">
    <text evidence="1">Siderophore biosynthesis.</text>
</comment>
<dbReference type="GO" id="GO:0016405">
    <property type="term" value="F:CoA-ligase activity"/>
    <property type="evidence" value="ECO:0007669"/>
    <property type="project" value="TreeGrafter"/>
</dbReference>
<dbReference type="Gene3D" id="3.40.50.12780">
    <property type="entry name" value="N-terminal domain of ligase-like"/>
    <property type="match status" value="1"/>
</dbReference>
<proteinExistence type="inferred from homology"/>
<evidence type="ECO:0000256" key="2">
    <source>
        <dbReference type="ARBA" id="ARBA00006432"/>
    </source>
</evidence>
<evidence type="ECO:0000259" key="7">
    <source>
        <dbReference type="Pfam" id="PF13193"/>
    </source>
</evidence>
<dbReference type="InterPro" id="IPR045851">
    <property type="entry name" value="AMP-bd_C_sf"/>
</dbReference>
<dbReference type="PROSITE" id="PS00455">
    <property type="entry name" value="AMP_BINDING"/>
    <property type="match status" value="1"/>
</dbReference>
<reference evidence="8" key="1">
    <citation type="journal article" date="2020" name="Stud. Mycol.">
        <title>101 Dothideomycetes genomes: a test case for predicting lifestyles and emergence of pathogens.</title>
        <authorList>
            <person name="Haridas S."/>
            <person name="Albert R."/>
            <person name="Binder M."/>
            <person name="Bloem J."/>
            <person name="Labutti K."/>
            <person name="Salamov A."/>
            <person name="Andreopoulos B."/>
            <person name="Baker S."/>
            <person name="Barry K."/>
            <person name="Bills G."/>
            <person name="Bluhm B."/>
            <person name="Cannon C."/>
            <person name="Castanera R."/>
            <person name="Culley D."/>
            <person name="Daum C."/>
            <person name="Ezra D."/>
            <person name="Gonzalez J."/>
            <person name="Henrissat B."/>
            <person name="Kuo A."/>
            <person name="Liang C."/>
            <person name="Lipzen A."/>
            <person name="Lutzoni F."/>
            <person name="Magnuson J."/>
            <person name="Mondo S."/>
            <person name="Nolan M."/>
            <person name="Ohm R."/>
            <person name="Pangilinan J."/>
            <person name="Park H.-J."/>
            <person name="Ramirez L."/>
            <person name="Alfaro M."/>
            <person name="Sun H."/>
            <person name="Tritt A."/>
            <person name="Yoshinaga Y."/>
            <person name="Zwiers L.-H."/>
            <person name="Turgeon B."/>
            <person name="Goodwin S."/>
            <person name="Spatafora J."/>
            <person name="Crous P."/>
            <person name="Grigoriev I."/>
        </authorList>
    </citation>
    <scope>NUCLEOTIDE SEQUENCE</scope>
    <source>
        <strain evidence="8">CBS 121410</strain>
    </source>
</reference>
<dbReference type="FunFam" id="3.40.50.12780:FF:000003">
    <property type="entry name" value="Long-chain-fatty-acid--CoA ligase FadD"/>
    <property type="match status" value="1"/>
</dbReference>
<comment type="caution">
    <text evidence="8">The sequence shown here is derived from an EMBL/GenBank/DDBJ whole genome shotgun (WGS) entry which is preliminary data.</text>
</comment>
<organism evidence="8 9">
    <name type="scientific">Saccharata proteae CBS 121410</name>
    <dbReference type="NCBI Taxonomy" id="1314787"/>
    <lineage>
        <taxon>Eukaryota</taxon>
        <taxon>Fungi</taxon>
        <taxon>Dikarya</taxon>
        <taxon>Ascomycota</taxon>
        <taxon>Pezizomycotina</taxon>
        <taxon>Dothideomycetes</taxon>
        <taxon>Dothideomycetes incertae sedis</taxon>
        <taxon>Botryosphaeriales</taxon>
        <taxon>Saccharataceae</taxon>
        <taxon>Saccharata</taxon>
    </lineage>
</organism>
<dbReference type="Pfam" id="PF00501">
    <property type="entry name" value="AMP-binding"/>
    <property type="match status" value="1"/>
</dbReference>
<dbReference type="Gene3D" id="3.30.300.30">
    <property type="match status" value="1"/>
</dbReference>
<evidence type="ECO:0000259" key="6">
    <source>
        <dbReference type="Pfam" id="PF00501"/>
    </source>
</evidence>
<keyword evidence="9" id="KW-1185">Reference proteome</keyword>
<keyword evidence="5" id="KW-0472">Membrane</keyword>